<evidence type="ECO:0000313" key="1">
    <source>
        <dbReference type="EMBL" id="SMA38641.1"/>
    </source>
</evidence>
<dbReference type="AlphaFoldDB" id="A0A1X7AFV5"/>
<dbReference type="Proteomes" id="UP000196573">
    <property type="component" value="Unassembled WGS sequence"/>
</dbReference>
<dbReference type="PROSITE" id="PS51257">
    <property type="entry name" value="PROKAR_LIPOPROTEIN"/>
    <property type="match status" value="1"/>
</dbReference>
<sequence>MKHVIRTAYMGCIALVTVVLIGLAGCAPKVGSEAWCKEMDKKAKGDWTADEAGNYAKSCIFKSDSNSGN</sequence>
<gene>
    <name evidence="1" type="ORF">EHSB41UT_00902</name>
</gene>
<dbReference type="RefSeq" id="WP_087107333.1">
    <property type="nucleotide sequence ID" value="NZ_CBCSCN010000001.1"/>
</dbReference>
<accession>A0A1X7AFV5</accession>
<dbReference type="OrthoDB" id="5609437at2"/>
<organism evidence="1 2">
    <name type="scientific">Parendozoicomonas haliclonae</name>
    <dbReference type="NCBI Taxonomy" id="1960125"/>
    <lineage>
        <taxon>Bacteria</taxon>
        <taxon>Pseudomonadati</taxon>
        <taxon>Pseudomonadota</taxon>
        <taxon>Gammaproteobacteria</taxon>
        <taxon>Oceanospirillales</taxon>
        <taxon>Endozoicomonadaceae</taxon>
        <taxon>Parendozoicomonas</taxon>
    </lineage>
</organism>
<dbReference type="Pfam" id="PF11216">
    <property type="entry name" value="DUF3012"/>
    <property type="match status" value="1"/>
</dbReference>
<evidence type="ECO:0000313" key="2">
    <source>
        <dbReference type="Proteomes" id="UP000196573"/>
    </source>
</evidence>
<proteinExistence type="predicted"/>
<name>A0A1X7AFV5_9GAMM</name>
<dbReference type="EMBL" id="FWPT01000002">
    <property type="protein sequence ID" value="SMA38641.1"/>
    <property type="molecule type" value="Genomic_DNA"/>
</dbReference>
<evidence type="ECO:0008006" key="3">
    <source>
        <dbReference type="Google" id="ProtNLM"/>
    </source>
</evidence>
<protein>
    <recommendedName>
        <fullName evidence="3">DUF3012 domain-containing protein</fullName>
    </recommendedName>
</protein>
<reference evidence="1 2" key="1">
    <citation type="submission" date="2017-03" db="EMBL/GenBank/DDBJ databases">
        <authorList>
            <person name="Afonso C.L."/>
            <person name="Miller P.J."/>
            <person name="Scott M.A."/>
            <person name="Spackman E."/>
            <person name="Goraichik I."/>
            <person name="Dimitrov K.M."/>
            <person name="Suarez D.L."/>
            <person name="Swayne D.E."/>
        </authorList>
    </citation>
    <scope>NUCLEOTIDE SEQUENCE [LARGE SCALE GENOMIC DNA]</scope>
    <source>
        <strain evidence="1">SB41UT1</strain>
    </source>
</reference>
<keyword evidence="2" id="KW-1185">Reference proteome</keyword>
<dbReference type="InterPro" id="IPR021379">
    <property type="entry name" value="DUF3012"/>
</dbReference>